<feature type="compositionally biased region" description="Polar residues" evidence="1">
    <location>
        <begin position="563"/>
        <end position="587"/>
    </location>
</feature>
<evidence type="ECO:0000313" key="3">
    <source>
        <dbReference type="Proteomes" id="UP000054321"/>
    </source>
</evidence>
<dbReference type="Proteomes" id="UP000054321">
    <property type="component" value="Unassembled WGS sequence"/>
</dbReference>
<protein>
    <submittedName>
        <fullName evidence="2">Uncharacterized protein</fullName>
    </submittedName>
</protein>
<dbReference type="Pfam" id="PF12520">
    <property type="entry name" value="DUF3723"/>
    <property type="match status" value="1"/>
</dbReference>
<accession>A0A0C3GAI1</accession>
<dbReference type="OrthoDB" id="4227485at2759"/>
<feature type="region of interest" description="Disordered" evidence="1">
    <location>
        <begin position="563"/>
        <end position="611"/>
    </location>
</feature>
<evidence type="ECO:0000256" key="1">
    <source>
        <dbReference type="SAM" id="MobiDB-lite"/>
    </source>
</evidence>
<sequence length="697" mass="79519">MPESSLLAAREERISNDKRAKYRGSAQVSIEHLDFPHPCRHIDTNVIEQLIRDFEGEGCIKDTNRIPAIIDDSVLHAGLKKLAMSAESFKAVSNSVPPRLDLERDVRIECLHGQHRILAAKKFLKSPKRWWIVDFYSSDLEVDTKQALREGEFYSEPYASGEIFRNFRLCCYNKDDLGAQRWRNRLKPYQEKYLNIILKRETLIKALDSVLNISGLWRSFYAGSLNDFISLGCDEEIARFIKAIKTEFTRIFGNNMVIMMATDPSSIESIQSRAPALSKSDFKFIDEGMRSGELFPAVADPVTRENIAEGLLSTEMPIQSLWTLLCDIRYLKKPARLLNVLLPSRKERKIKNSLYERFRVSFTESTSNDFEVQQSTLSYKPLSGNLVDHFDAAYQQLWLCACRVWKYPNVYGLIQLATLAHQLGFSTTEIKHERAKDPGHIIIERAFREGHSVLRPGEKFSFDPNQAISLIRLFNEKMDETLGSSPIALYPFITVAGPAEPLSRRCGNSSKDTEDLGHLFLDKIHAPLQDYQRAGDEISSFYVKRSRHIAFFGTLALENNPQNTSTRVLSANPPQTQDTSGMISSHAGSPIEESRYSDEGSSNRAQTDPGPIGRVVTFMENNVNIQQVPYEKQKINNQAQKYAAEGKKLRLENGHHFVWYDCFRVLELAQELTVIVHNVVQDPERLDQEMTYMEADI</sequence>
<dbReference type="InterPro" id="IPR022198">
    <property type="entry name" value="DUF3723"/>
</dbReference>
<keyword evidence="3" id="KW-1185">Reference proteome</keyword>
<dbReference type="EMBL" id="KN832898">
    <property type="protein sequence ID" value="KIM93200.1"/>
    <property type="molecule type" value="Genomic_DNA"/>
</dbReference>
<reference evidence="2 3" key="1">
    <citation type="submission" date="2014-04" db="EMBL/GenBank/DDBJ databases">
        <authorList>
            <consortium name="DOE Joint Genome Institute"/>
            <person name="Kuo A."/>
            <person name="Martino E."/>
            <person name="Perotto S."/>
            <person name="Kohler A."/>
            <person name="Nagy L.G."/>
            <person name="Floudas D."/>
            <person name="Copeland A."/>
            <person name="Barry K.W."/>
            <person name="Cichocki N."/>
            <person name="Veneault-Fourrey C."/>
            <person name="LaButti K."/>
            <person name="Lindquist E.A."/>
            <person name="Lipzen A."/>
            <person name="Lundell T."/>
            <person name="Morin E."/>
            <person name="Murat C."/>
            <person name="Sun H."/>
            <person name="Tunlid A."/>
            <person name="Henrissat B."/>
            <person name="Grigoriev I.V."/>
            <person name="Hibbett D.S."/>
            <person name="Martin F."/>
            <person name="Nordberg H.P."/>
            <person name="Cantor M.N."/>
            <person name="Hua S.X."/>
        </authorList>
    </citation>
    <scope>NUCLEOTIDE SEQUENCE [LARGE SCALE GENOMIC DNA]</scope>
    <source>
        <strain evidence="2 3">Zn</strain>
    </source>
</reference>
<gene>
    <name evidence="2" type="ORF">OIDMADRAFT_35992</name>
</gene>
<dbReference type="AlphaFoldDB" id="A0A0C3GAI1"/>
<evidence type="ECO:0000313" key="2">
    <source>
        <dbReference type="EMBL" id="KIM93200.1"/>
    </source>
</evidence>
<name>A0A0C3GAI1_OIDMZ</name>
<dbReference type="InParanoid" id="A0A0C3GAI1"/>
<dbReference type="HOGENOM" id="CLU_004286_3_0_1"/>
<reference evidence="3" key="2">
    <citation type="submission" date="2015-01" db="EMBL/GenBank/DDBJ databases">
        <title>Evolutionary Origins and Diversification of the Mycorrhizal Mutualists.</title>
        <authorList>
            <consortium name="DOE Joint Genome Institute"/>
            <consortium name="Mycorrhizal Genomics Consortium"/>
            <person name="Kohler A."/>
            <person name="Kuo A."/>
            <person name="Nagy L.G."/>
            <person name="Floudas D."/>
            <person name="Copeland A."/>
            <person name="Barry K.W."/>
            <person name="Cichocki N."/>
            <person name="Veneault-Fourrey C."/>
            <person name="LaButti K."/>
            <person name="Lindquist E.A."/>
            <person name="Lipzen A."/>
            <person name="Lundell T."/>
            <person name="Morin E."/>
            <person name="Murat C."/>
            <person name="Riley R."/>
            <person name="Ohm R."/>
            <person name="Sun H."/>
            <person name="Tunlid A."/>
            <person name="Henrissat B."/>
            <person name="Grigoriev I.V."/>
            <person name="Hibbett D.S."/>
            <person name="Martin F."/>
        </authorList>
    </citation>
    <scope>NUCLEOTIDE SEQUENCE [LARGE SCALE GENOMIC DNA]</scope>
    <source>
        <strain evidence="3">Zn</strain>
    </source>
</reference>
<organism evidence="2 3">
    <name type="scientific">Oidiodendron maius (strain Zn)</name>
    <dbReference type="NCBI Taxonomy" id="913774"/>
    <lineage>
        <taxon>Eukaryota</taxon>
        <taxon>Fungi</taxon>
        <taxon>Dikarya</taxon>
        <taxon>Ascomycota</taxon>
        <taxon>Pezizomycotina</taxon>
        <taxon>Leotiomycetes</taxon>
        <taxon>Leotiomycetes incertae sedis</taxon>
        <taxon>Myxotrichaceae</taxon>
        <taxon>Oidiodendron</taxon>
    </lineage>
</organism>
<proteinExistence type="predicted"/>